<sequence>MRSLCVFCGSSRGRRPAYLHAVRELAGILASDGIRLVYGGNSTGTMGALADSVLEAGGQVVGVIPEYDFGQGWAHEGLTELHVVDSMHERKARMAELSDGFIALPGGLGTLDEFAEAITWLQLGLHHKPTGLLNTAGYYEALLRFFDHAVAERFLREEDRALILAETEVRPLLDLMRAWTPRQDQGWVPADGPAA</sequence>
<evidence type="ECO:0000256" key="2">
    <source>
        <dbReference type="RuleBase" id="RU363015"/>
    </source>
</evidence>
<keyword evidence="2" id="KW-0378">Hydrolase</keyword>
<keyword evidence="4" id="KW-1185">Reference proteome</keyword>
<comment type="caution">
    <text evidence="3">The sequence shown here is derived from an EMBL/GenBank/DDBJ whole genome shotgun (WGS) entry which is preliminary data.</text>
</comment>
<keyword evidence="2" id="KW-0203">Cytokinin biosynthesis</keyword>
<dbReference type="SUPFAM" id="SSF102405">
    <property type="entry name" value="MCP/YpsA-like"/>
    <property type="match status" value="1"/>
</dbReference>
<accession>A0A848DH65</accession>
<dbReference type="GO" id="GO:0016799">
    <property type="term" value="F:hydrolase activity, hydrolyzing N-glycosyl compounds"/>
    <property type="evidence" value="ECO:0007669"/>
    <property type="project" value="TreeGrafter"/>
</dbReference>
<dbReference type="InterPro" id="IPR031100">
    <property type="entry name" value="LOG_fam"/>
</dbReference>
<comment type="catalytic activity">
    <reaction evidence="2">
        <text>9-ribosyl-trans-zeatin 5'-phosphate + H2O = trans-zeatin + D-ribose 5-phosphate</text>
        <dbReference type="Rhea" id="RHEA:48564"/>
        <dbReference type="ChEBI" id="CHEBI:15377"/>
        <dbReference type="ChEBI" id="CHEBI:16522"/>
        <dbReference type="ChEBI" id="CHEBI:78346"/>
        <dbReference type="ChEBI" id="CHEBI:87947"/>
        <dbReference type="EC" id="3.2.2.n1"/>
    </reaction>
</comment>
<dbReference type="PANTHER" id="PTHR31223">
    <property type="entry name" value="LOG FAMILY PROTEIN YJL055W"/>
    <property type="match status" value="1"/>
</dbReference>
<reference evidence="3 4" key="1">
    <citation type="submission" date="2020-04" db="EMBL/GenBank/DDBJ databases">
        <authorList>
            <person name="Klaysubun C."/>
            <person name="Duangmal K."/>
            <person name="Lipun K."/>
        </authorList>
    </citation>
    <scope>NUCLEOTIDE SEQUENCE [LARGE SCALE GENOMIC DNA]</scope>
    <source>
        <strain evidence="3 4">DSM 45300</strain>
    </source>
</reference>
<organism evidence="3 4">
    <name type="scientific">Pseudonocardia bannensis</name>
    <dbReference type="NCBI Taxonomy" id="630973"/>
    <lineage>
        <taxon>Bacteria</taxon>
        <taxon>Bacillati</taxon>
        <taxon>Actinomycetota</taxon>
        <taxon>Actinomycetes</taxon>
        <taxon>Pseudonocardiales</taxon>
        <taxon>Pseudonocardiaceae</taxon>
        <taxon>Pseudonocardia</taxon>
    </lineage>
</organism>
<dbReference type="Gene3D" id="3.40.50.450">
    <property type="match status" value="1"/>
</dbReference>
<comment type="similarity">
    <text evidence="1 2">Belongs to the LOG family.</text>
</comment>
<comment type="catalytic activity">
    <reaction evidence="2">
        <text>N(6)-(dimethylallyl)adenosine 5'-phosphate + H2O = N(6)-dimethylallyladenine + D-ribose 5-phosphate</text>
        <dbReference type="Rhea" id="RHEA:48560"/>
        <dbReference type="ChEBI" id="CHEBI:15377"/>
        <dbReference type="ChEBI" id="CHEBI:17660"/>
        <dbReference type="ChEBI" id="CHEBI:57526"/>
        <dbReference type="ChEBI" id="CHEBI:78346"/>
        <dbReference type="EC" id="3.2.2.n1"/>
    </reaction>
</comment>
<dbReference type="RefSeq" id="WP_169412347.1">
    <property type="nucleotide sequence ID" value="NZ_JAAXKZ010000026.1"/>
</dbReference>
<dbReference type="Pfam" id="PF03641">
    <property type="entry name" value="Lysine_decarbox"/>
    <property type="match status" value="1"/>
</dbReference>
<evidence type="ECO:0000313" key="4">
    <source>
        <dbReference type="Proteomes" id="UP000586918"/>
    </source>
</evidence>
<dbReference type="NCBIfam" id="TIGR00730">
    <property type="entry name" value="Rossman fold protein, TIGR00730 family"/>
    <property type="match status" value="1"/>
</dbReference>
<dbReference type="GO" id="GO:0009691">
    <property type="term" value="P:cytokinin biosynthetic process"/>
    <property type="evidence" value="ECO:0007669"/>
    <property type="project" value="UniProtKB-UniRule"/>
</dbReference>
<dbReference type="Proteomes" id="UP000586918">
    <property type="component" value="Unassembled WGS sequence"/>
</dbReference>
<proteinExistence type="inferred from homology"/>
<dbReference type="AlphaFoldDB" id="A0A848DH65"/>
<dbReference type="EMBL" id="JAAXKZ010000026">
    <property type="protein sequence ID" value="NMH91854.1"/>
    <property type="molecule type" value="Genomic_DNA"/>
</dbReference>
<dbReference type="EC" id="3.2.2.n1" evidence="2"/>
<gene>
    <name evidence="3" type="ORF">HF519_09735</name>
</gene>
<dbReference type="InterPro" id="IPR005269">
    <property type="entry name" value="LOG"/>
</dbReference>
<evidence type="ECO:0000313" key="3">
    <source>
        <dbReference type="EMBL" id="NMH91854.1"/>
    </source>
</evidence>
<dbReference type="GO" id="GO:0005829">
    <property type="term" value="C:cytosol"/>
    <property type="evidence" value="ECO:0007669"/>
    <property type="project" value="TreeGrafter"/>
</dbReference>
<evidence type="ECO:0000256" key="1">
    <source>
        <dbReference type="ARBA" id="ARBA00006763"/>
    </source>
</evidence>
<name>A0A848DH65_9PSEU</name>
<protein>
    <recommendedName>
        <fullName evidence="2">Cytokinin riboside 5'-monophosphate phosphoribohydrolase</fullName>
        <ecNumber evidence="2">3.2.2.n1</ecNumber>
    </recommendedName>
</protein>
<dbReference type="PANTHER" id="PTHR31223:SF70">
    <property type="entry name" value="LOG FAMILY PROTEIN YJL055W"/>
    <property type="match status" value="1"/>
</dbReference>